<evidence type="ECO:0000313" key="1">
    <source>
        <dbReference type="EMBL" id="KAJ4446139.1"/>
    </source>
</evidence>
<reference evidence="1 2" key="1">
    <citation type="journal article" date="2022" name="Allergy">
        <title>Genome assembly and annotation of Periplaneta americana reveal a comprehensive cockroach allergen profile.</title>
        <authorList>
            <person name="Wang L."/>
            <person name="Xiong Q."/>
            <person name="Saelim N."/>
            <person name="Wang L."/>
            <person name="Nong W."/>
            <person name="Wan A.T."/>
            <person name="Shi M."/>
            <person name="Liu X."/>
            <person name="Cao Q."/>
            <person name="Hui J.H.L."/>
            <person name="Sookrung N."/>
            <person name="Leung T.F."/>
            <person name="Tungtrongchitr A."/>
            <person name="Tsui S.K.W."/>
        </authorList>
    </citation>
    <scope>NUCLEOTIDE SEQUENCE [LARGE SCALE GENOMIC DNA]</scope>
    <source>
        <strain evidence="1">PWHHKU_190912</strain>
    </source>
</reference>
<name>A0ABQ8THN8_PERAM</name>
<gene>
    <name evidence="1" type="ORF">ANN_12831</name>
</gene>
<protein>
    <submittedName>
        <fullName evidence="1">Uncharacterized protein</fullName>
    </submittedName>
</protein>
<dbReference type="Proteomes" id="UP001148838">
    <property type="component" value="Unassembled WGS sequence"/>
</dbReference>
<proteinExistence type="predicted"/>
<organism evidence="1 2">
    <name type="scientific">Periplaneta americana</name>
    <name type="common">American cockroach</name>
    <name type="synonym">Blatta americana</name>
    <dbReference type="NCBI Taxonomy" id="6978"/>
    <lineage>
        <taxon>Eukaryota</taxon>
        <taxon>Metazoa</taxon>
        <taxon>Ecdysozoa</taxon>
        <taxon>Arthropoda</taxon>
        <taxon>Hexapoda</taxon>
        <taxon>Insecta</taxon>
        <taxon>Pterygota</taxon>
        <taxon>Neoptera</taxon>
        <taxon>Polyneoptera</taxon>
        <taxon>Dictyoptera</taxon>
        <taxon>Blattodea</taxon>
        <taxon>Blattoidea</taxon>
        <taxon>Blattidae</taxon>
        <taxon>Blattinae</taxon>
        <taxon>Periplaneta</taxon>
    </lineage>
</organism>
<accession>A0ABQ8THN8</accession>
<comment type="caution">
    <text evidence="1">The sequence shown here is derived from an EMBL/GenBank/DDBJ whole genome shotgun (WGS) entry which is preliminary data.</text>
</comment>
<evidence type="ECO:0000313" key="2">
    <source>
        <dbReference type="Proteomes" id="UP001148838"/>
    </source>
</evidence>
<sequence>MANTFLGLMNPNILELFSTWEGINAENDMQPMEWDLLTNPVKHLATSGYQIMKWIPNGINDGGLNVSPTRQYNEEKKRRLKSTARDVKTPQLPGKLENMKEAMRRNRVDVMGMLEVSSELHCLLARRDTTGKLAKLIMLDAATQPSSSDHFEESSRRYAEWEEEVRLEELQHLQRVAIRLFDFSMYSVSHNAYRVLVGRPEGKRPLGRPRRRWEDNIKMDLRDVGYDDRDWINLAQDRDQWRAYHCKQQRKVTVLPSGGLKRSHTPCVVLDYVRKRGEVCNKKLQSNK</sequence>
<keyword evidence="2" id="KW-1185">Reference proteome</keyword>
<dbReference type="EMBL" id="JAJSOF020000009">
    <property type="protein sequence ID" value="KAJ4446139.1"/>
    <property type="molecule type" value="Genomic_DNA"/>
</dbReference>